<sequence>MPMTVPTLDTWLTWSLTELQLGHFLDTDPWGRPLERYSKGRKGQICGDYKGILVVHKGDEKYMQKVYRLSHGAVSKHVCMLCEASSEVDSPYLYTFHGMSACHRSTRLSTSEFIEKVVGLQTFVRLPGFHVDFIQHDWLHVVDLSLIPECSASALVELVRESVWGGEGTHVDQRLRLGYVAFIKACKADKVKSRGEAVVLAKWLAKVCLDVAIRNPDDEHAQLRASVFVNLVAMRRAMSAPNNDHVKLHPANLVALQKANYLFHCAHNWLATEAIKDDKLLWKTRPKYHKLDHIAYDHAPQHNPLHLACYVEEDGVGQVKRLAAKSHPKRLGEQVLARYAAYICCRWLRQLTE</sequence>
<dbReference type="Proteomes" id="UP001152797">
    <property type="component" value="Unassembled WGS sequence"/>
</dbReference>
<proteinExistence type="predicted"/>
<keyword evidence="3" id="KW-1185">Reference proteome</keyword>
<reference evidence="1" key="1">
    <citation type="submission" date="2022-10" db="EMBL/GenBank/DDBJ databases">
        <authorList>
            <person name="Chen Y."/>
            <person name="Dougan E. K."/>
            <person name="Chan C."/>
            <person name="Rhodes N."/>
            <person name="Thang M."/>
        </authorList>
    </citation>
    <scope>NUCLEOTIDE SEQUENCE</scope>
</reference>
<gene>
    <name evidence="1" type="ORF">C1SCF055_LOCUS21202</name>
</gene>
<dbReference type="EMBL" id="CAMXCT020001968">
    <property type="protein sequence ID" value="CAL1147936.1"/>
    <property type="molecule type" value="Genomic_DNA"/>
</dbReference>
<evidence type="ECO:0000313" key="1">
    <source>
        <dbReference type="EMBL" id="CAI3994561.1"/>
    </source>
</evidence>
<organism evidence="1">
    <name type="scientific">Cladocopium goreaui</name>
    <dbReference type="NCBI Taxonomy" id="2562237"/>
    <lineage>
        <taxon>Eukaryota</taxon>
        <taxon>Sar</taxon>
        <taxon>Alveolata</taxon>
        <taxon>Dinophyceae</taxon>
        <taxon>Suessiales</taxon>
        <taxon>Symbiodiniaceae</taxon>
        <taxon>Cladocopium</taxon>
    </lineage>
</organism>
<accession>A0A9P1CNE2</accession>
<reference evidence="2 3" key="2">
    <citation type="submission" date="2024-05" db="EMBL/GenBank/DDBJ databases">
        <authorList>
            <person name="Chen Y."/>
            <person name="Shah S."/>
            <person name="Dougan E. K."/>
            <person name="Thang M."/>
            <person name="Chan C."/>
        </authorList>
    </citation>
    <scope>NUCLEOTIDE SEQUENCE [LARGE SCALE GENOMIC DNA]</scope>
</reference>
<evidence type="ECO:0000313" key="3">
    <source>
        <dbReference type="Proteomes" id="UP001152797"/>
    </source>
</evidence>
<protein>
    <submittedName>
        <fullName evidence="1">Uncharacterized protein</fullName>
    </submittedName>
</protein>
<comment type="caution">
    <text evidence="1">The sequence shown here is derived from an EMBL/GenBank/DDBJ whole genome shotgun (WGS) entry which is preliminary data.</text>
</comment>
<evidence type="ECO:0000313" key="2">
    <source>
        <dbReference type="EMBL" id="CAL4781873.1"/>
    </source>
</evidence>
<dbReference type="EMBL" id="CAMXCT030001968">
    <property type="protein sequence ID" value="CAL4781873.1"/>
    <property type="molecule type" value="Genomic_DNA"/>
</dbReference>
<dbReference type="OrthoDB" id="446089at2759"/>
<dbReference type="AlphaFoldDB" id="A0A9P1CNE2"/>
<dbReference type="EMBL" id="CAMXCT010001968">
    <property type="protein sequence ID" value="CAI3994561.1"/>
    <property type="molecule type" value="Genomic_DNA"/>
</dbReference>
<name>A0A9P1CNE2_9DINO</name>